<protein>
    <submittedName>
        <fullName evidence="2">Helix-turn-helix transcriptional regulator</fullName>
    </submittedName>
</protein>
<dbReference type="InterPro" id="IPR001387">
    <property type="entry name" value="Cro/C1-type_HTH"/>
</dbReference>
<organism evidence="2 3">
    <name type="scientific">Bacillus xiapuensis</name>
    <dbReference type="NCBI Taxonomy" id="2014075"/>
    <lineage>
        <taxon>Bacteria</taxon>
        <taxon>Bacillati</taxon>
        <taxon>Bacillota</taxon>
        <taxon>Bacilli</taxon>
        <taxon>Bacillales</taxon>
        <taxon>Bacillaceae</taxon>
        <taxon>Bacillus</taxon>
    </lineage>
</organism>
<sequence>MKNYKKINLFLSEEVISKLEDYVSIENKKNLLWKKERKNYIQIQDFIAGLIVDFFEEMENQEISAGLDDLGKPYRLKNRFKEIATGKGLTQQQISEMTKIEPSNISLIFRNKNQSSLDYFLRIWIALDCPPITKCLYREVEK</sequence>
<evidence type="ECO:0000313" key="2">
    <source>
        <dbReference type="EMBL" id="MED3562275.1"/>
    </source>
</evidence>
<dbReference type="EMBL" id="JARMQG010000084">
    <property type="protein sequence ID" value="MED3562275.1"/>
    <property type="molecule type" value="Genomic_DNA"/>
</dbReference>
<reference evidence="2 3" key="1">
    <citation type="submission" date="2023-03" db="EMBL/GenBank/DDBJ databases">
        <title>Bacillus Genome Sequencing.</title>
        <authorList>
            <person name="Dunlap C."/>
        </authorList>
    </citation>
    <scope>NUCLEOTIDE SEQUENCE [LARGE SCALE GENOMIC DNA]</scope>
    <source>
        <strain evidence="2 3">B-14544</strain>
    </source>
</reference>
<feature type="domain" description="HTH cro/C1-type" evidence="1">
    <location>
        <begin position="80"/>
        <end position="135"/>
    </location>
</feature>
<name>A0ABU6N7S8_9BACI</name>
<proteinExistence type="predicted"/>
<dbReference type="RefSeq" id="WP_327967178.1">
    <property type="nucleotide sequence ID" value="NZ_JARMQG010000084.1"/>
</dbReference>
<dbReference type="InterPro" id="IPR010982">
    <property type="entry name" value="Lambda_DNA-bd_dom_sf"/>
</dbReference>
<accession>A0ABU6N7S8</accession>
<dbReference type="Gene3D" id="1.10.260.40">
    <property type="entry name" value="lambda repressor-like DNA-binding domains"/>
    <property type="match status" value="1"/>
</dbReference>
<dbReference type="Proteomes" id="UP001330749">
    <property type="component" value="Unassembled WGS sequence"/>
</dbReference>
<evidence type="ECO:0000313" key="3">
    <source>
        <dbReference type="Proteomes" id="UP001330749"/>
    </source>
</evidence>
<gene>
    <name evidence="2" type="ORF">P4447_07390</name>
</gene>
<dbReference type="SMART" id="SM00530">
    <property type="entry name" value="HTH_XRE"/>
    <property type="match status" value="1"/>
</dbReference>
<dbReference type="PROSITE" id="PS50943">
    <property type="entry name" value="HTH_CROC1"/>
    <property type="match status" value="1"/>
</dbReference>
<dbReference type="CDD" id="cd00093">
    <property type="entry name" value="HTH_XRE"/>
    <property type="match status" value="1"/>
</dbReference>
<comment type="caution">
    <text evidence="2">The sequence shown here is derived from an EMBL/GenBank/DDBJ whole genome shotgun (WGS) entry which is preliminary data.</text>
</comment>
<evidence type="ECO:0000259" key="1">
    <source>
        <dbReference type="PROSITE" id="PS50943"/>
    </source>
</evidence>
<dbReference type="SUPFAM" id="SSF47413">
    <property type="entry name" value="lambda repressor-like DNA-binding domains"/>
    <property type="match status" value="1"/>
</dbReference>
<keyword evidence="3" id="KW-1185">Reference proteome</keyword>